<keyword evidence="3" id="KW-0396">Initiation factor</keyword>
<name>B8IXT0_METNO</name>
<dbReference type="eggNOG" id="ENOG5032MHT">
    <property type="taxonomic scope" value="Bacteria"/>
</dbReference>
<feature type="signal peptide" evidence="2">
    <location>
        <begin position="1"/>
        <end position="23"/>
    </location>
</feature>
<evidence type="ECO:0000313" key="4">
    <source>
        <dbReference type="Proteomes" id="UP000008207"/>
    </source>
</evidence>
<dbReference type="GO" id="GO:0003743">
    <property type="term" value="F:translation initiation factor activity"/>
    <property type="evidence" value="ECO:0007669"/>
    <property type="project" value="UniProtKB-KW"/>
</dbReference>
<feature type="region of interest" description="Disordered" evidence="1">
    <location>
        <begin position="33"/>
        <end position="72"/>
    </location>
</feature>
<sequence>MRMISALTVMLGTVGLMGVLAHAAPVPSVSRGGLATPAGSSDGAGFPGLPGGRGGAPGRIGTPSRSPTPSDPAELRQYCVALLKGTAAEVPSLYHPEDCATLFGTAAEPGQPGRGGNGAGLPGLPGGRGGRSGVIAPSASGVSDPLAGYCQDLLTHPGQAVPPGDMTLSDCQEYLTGLDPTTSRRAVNGSKKSGADGPSLSGGIGGRGGLAGAGPGGGSGGAGGAGIGGGVGGRGGPGGSGY</sequence>
<protein>
    <submittedName>
        <fullName evidence="3">Putative translational initiation factor</fullName>
    </submittedName>
</protein>
<geneLocation type="plasmid" evidence="3 4">
    <name>pMNOD03</name>
</geneLocation>
<proteinExistence type="predicted"/>
<feature type="region of interest" description="Disordered" evidence="1">
    <location>
        <begin position="179"/>
        <end position="242"/>
    </location>
</feature>
<keyword evidence="3" id="KW-0648">Protein biosynthesis</keyword>
<dbReference type="Proteomes" id="UP000008207">
    <property type="component" value="Plasmid pMNOD03"/>
</dbReference>
<organism evidence="3 4">
    <name type="scientific">Methylobacterium nodulans (strain LMG 21967 / CNCM I-2342 / ORS 2060)</name>
    <dbReference type="NCBI Taxonomy" id="460265"/>
    <lineage>
        <taxon>Bacteria</taxon>
        <taxon>Pseudomonadati</taxon>
        <taxon>Pseudomonadota</taxon>
        <taxon>Alphaproteobacteria</taxon>
        <taxon>Hyphomicrobiales</taxon>
        <taxon>Methylobacteriaceae</taxon>
        <taxon>Methylobacterium</taxon>
    </lineage>
</organism>
<dbReference type="EMBL" id="CP001352">
    <property type="protein sequence ID" value="ACL63220.1"/>
    <property type="molecule type" value="Genomic_DNA"/>
</dbReference>
<feature type="compositionally biased region" description="Gly residues" evidence="1">
    <location>
        <begin position="45"/>
        <end position="58"/>
    </location>
</feature>
<dbReference type="AlphaFoldDB" id="B8IXT0"/>
<reference evidence="4" key="1">
    <citation type="submission" date="2009-01" db="EMBL/GenBank/DDBJ databases">
        <title>Complete sequence of plasmid 3 of Methylobacterium nodulans ORS 2060.</title>
        <authorList>
            <consortium name="US DOE Joint Genome Institute"/>
            <person name="Lucas S."/>
            <person name="Copeland A."/>
            <person name="Lapidus A."/>
            <person name="Glavina del Rio T."/>
            <person name="Dalin E."/>
            <person name="Tice H."/>
            <person name="Bruce D."/>
            <person name="Goodwin L."/>
            <person name="Pitluck S."/>
            <person name="Sims D."/>
            <person name="Brettin T."/>
            <person name="Detter J.C."/>
            <person name="Han C."/>
            <person name="Larimer F."/>
            <person name="Land M."/>
            <person name="Hauser L."/>
            <person name="Kyrpides N."/>
            <person name="Ivanova N."/>
            <person name="Marx C.J."/>
            <person name="Richardson P."/>
        </authorList>
    </citation>
    <scope>NUCLEOTIDE SEQUENCE [LARGE SCALE GENOMIC DNA]</scope>
    <source>
        <strain evidence="4">LMG 21967 / CNCM I-2342 / ORS 2060</strain>
        <plasmid evidence="4">Plasmid pMNOD03</plasmid>
    </source>
</reference>
<feature type="chain" id="PRO_5002872265" evidence="2">
    <location>
        <begin position="24"/>
        <end position="242"/>
    </location>
</feature>
<dbReference type="KEGG" id="mno:Mnod_8758"/>
<feature type="region of interest" description="Disordered" evidence="1">
    <location>
        <begin position="105"/>
        <end position="138"/>
    </location>
</feature>
<keyword evidence="4" id="KW-1185">Reference proteome</keyword>
<evidence type="ECO:0000256" key="1">
    <source>
        <dbReference type="SAM" id="MobiDB-lite"/>
    </source>
</evidence>
<keyword evidence="2" id="KW-0732">Signal</keyword>
<feature type="compositionally biased region" description="Gly residues" evidence="1">
    <location>
        <begin position="112"/>
        <end position="132"/>
    </location>
</feature>
<evidence type="ECO:0000313" key="3">
    <source>
        <dbReference type="EMBL" id="ACL63220.1"/>
    </source>
</evidence>
<gene>
    <name evidence="3" type="ordered locus">Mnod_8758</name>
</gene>
<dbReference type="HOGENOM" id="CLU_1132557_0_0_5"/>
<feature type="compositionally biased region" description="Gly residues" evidence="1">
    <location>
        <begin position="200"/>
        <end position="242"/>
    </location>
</feature>
<evidence type="ECO:0000256" key="2">
    <source>
        <dbReference type="SAM" id="SignalP"/>
    </source>
</evidence>
<keyword evidence="3" id="KW-0614">Plasmid</keyword>
<accession>B8IXT0</accession>